<dbReference type="Pfam" id="PF01974">
    <property type="entry name" value="tRNA_int_endo"/>
    <property type="match status" value="1"/>
</dbReference>
<dbReference type="GO" id="GO:0005634">
    <property type="term" value="C:nucleus"/>
    <property type="evidence" value="ECO:0007669"/>
    <property type="project" value="UniProtKB-ARBA"/>
</dbReference>
<feature type="compositionally biased region" description="Basic and acidic residues" evidence="6">
    <location>
        <begin position="356"/>
        <end position="384"/>
    </location>
</feature>
<dbReference type="PANTHER" id="PTHR13070:SF0">
    <property type="entry name" value="TRNA-SPLICING ENDONUCLEASE SUBUNIT SEN34"/>
    <property type="match status" value="1"/>
</dbReference>
<gene>
    <name evidence="9" type="ORF">UTRI_00555_B</name>
</gene>
<dbReference type="Gene3D" id="3.40.1350.10">
    <property type="match status" value="1"/>
</dbReference>
<evidence type="ECO:0000313" key="9">
    <source>
        <dbReference type="EMBL" id="SPO20159.1"/>
    </source>
</evidence>
<evidence type="ECO:0000313" key="10">
    <source>
        <dbReference type="Proteomes" id="UP000324022"/>
    </source>
</evidence>
<dbReference type="SUPFAM" id="SSF53032">
    <property type="entry name" value="tRNA-intron endonuclease catalytic domain-like"/>
    <property type="match status" value="1"/>
</dbReference>
<protein>
    <recommendedName>
        <fullName evidence="2">tRNA-intron lyase</fullName>
        <ecNumber evidence="2">4.6.1.16</ecNumber>
    </recommendedName>
</protein>
<dbReference type="InterPro" id="IPR036167">
    <property type="entry name" value="tRNA_intron_Endo_cat-like_sf"/>
</dbReference>
<feature type="region of interest" description="Disordered" evidence="6">
    <location>
        <begin position="346"/>
        <end position="384"/>
    </location>
</feature>
<feature type="region of interest" description="Disordered" evidence="6">
    <location>
        <begin position="175"/>
        <end position="194"/>
    </location>
</feature>
<keyword evidence="3" id="KW-0819">tRNA processing</keyword>
<dbReference type="OrthoDB" id="48041at2759"/>
<dbReference type="EMBL" id="OOIN01000001">
    <property type="protein sequence ID" value="SPO20159.1"/>
    <property type="molecule type" value="Genomic_DNA"/>
</dbReference>
<dbReference type="AlphaFoldDB" id="A0A5C3DT39"/>
<dbReference type="PANTHER" id="PTHR13070">
    <property type="entry name" value="TRNA-SPLICING ENDONUCLEASE SUBUNIT SEN34-RELATED"/>
    <property type="match status" value="1"/>
</dbReference>
<dbReference type="Pfam" id="PF26577">
    <property type="entry name" value="TSEN34_N"/>
    <property type="match status" value="1"/>
</dbReference>
<dbReference type="Proteomes" id="UP000324022">
    <property type="component" value="Unassembled WGS sequence"/>
</dbReference>
<dbReference type="CDD" id="cd22363">
    <property type="entry name" value="tRNA-intron_lyase_C"/>
    <property type="match status" value="1"/>
</dbReference>
<comment type="similarity">
    <text evidence="1">Belongs to the tRNA-intron endonuclease family.</text>
</comment>
<proteinExistence type="inferred from homology"/>
<name>A0A5C3DT39_9BASI</name>
<sequence>MASSSAPPSGMLATSAAEHTIADLTSRFPGRVQIHLHPSSSLPSVITSSISSSDDALSFDSPRSSSDSARDLPVALVWTVDSLKLLRSYGLTGSFTGTLAQFPQQNIFLGLPIQLLPEEVVYLLRRDKAVVVDEGSSYRKASKAEVEGVNARTEADREGQQLAAWHERELLRAKHAKSTPIDDSPTPSKKDLENLPWHYTIPTTSSTPHPALPWYTPITYTSLSSIQSKFPFPATEAEIASVGLFEHFLDRSMWCMNGLRFGGAFAVYPGDPLRYHSHYTAQLVLKGENVALTSLVANGRLGTAVKKTHLICHVSEVDAEMARELDGLKGVQKERLRRGLDCIAKGSFDVAPPPPSKDREGEGRRGFSTEKDDDAKGEEARESGRSFARFDVFSLAWAGFGT</sequence>
<accession>A0A5C3DT39</accession>
<keyword evidence="10" id="KW-1185">Reference proteome</keyword>
<organism evidence="9 10">
    <name type="scientific">Ustilago trichophora</name>
    <dbReference type="NCBI Taxonomy" id="86804"/>
    <lineage>
        <taxon>Eukaryota</taxon>
        <taxon>Fungi</taxon>
        <taxon>Dikarya</taxon>
        <taxon>Basidiomycota</taxon>
        <taxon>Ustilaginomycotina</taxon>
        <taxon>Ustilaginomycetes</taxon>
        <taxon>Ustilaginales</taxon>
        <taxon>Ustilaginaceae</taxon>
        <taxon>Ustilago</taxon>
    </lineage>
</organism>
<comment type="catalytic activity">
    <reaction evidence="5">
        <text>pretRNA = a 3'-half-tRNA molecule with a 5'-OH end + a 5'-half-tRNA molecule with a 2',3'-cyclic phosphate end + an intron with a 2',3'-cyclic phosphate and a 5'-hydroxyl terminus.</text>
        <dbReference type="EC" id="4.6.1.16"/>
    </reaction>
</comment>
<evidence type="ECO:0000259" key="7">
    <source>
        <dbReference type="Pfam" id="PF01974"/>
    </source>
</evidence>
<dbReference type="GO" id="GO:0003676">
    <property type="term" value="F:nucleic acid binding"/>
    <property type="evidence" value="ECO:0007669"/>
    <property type="project" value="InterPro"/>
</dbReference>
<evidence type="ECO:0000256" key="5">
    <source>
        <dbReference type="ARBA" id="ARBA00034031"/>
    </source>
</evidence>
<evidence type="ECO:0000256" key="4">
    <source>
        <dbReference type="ARBA" id="ARBA00023239"/>
    </source>
</evidence>
<keyword evidence="9" id="KW-0378">Hydrolase</keyword>
<evidence type="ECO:0000256" key="3">
    <source>
        <dbReference type="ARBA" id="ARBA00022694"/>
    </source>
</evidence>
<feature type="domain" description="tRNA intron endonuclease catalytic" evidence="7">
    <location>
        <begin position="245"/>
        <end position="316"/>
    </location>
</feature>
<evidence type="ECO:0000256" key="2">
    <source>
        <dbReference type="ARBA" id="ARBA00012573"/>
    </source>
</evidence>
<dbReference type="InterPro" id="IPR006677">
    <property type="entry name" value="tRNA_intron_Endonuc_cat-like"/>
</dbReference>
<evidence type="ECO:0000256" key="1">
    <source>
        <dbReference type="ARBA" id="ARBA00008078"/>
    </source>
</evidence>
<dbReference type="EC" id="4.6.1.16" evidence="2"/>
<evidence type="ECO:0000256" key="6">
    <source>
        <dbReference type="SAM" id="MobiDB-lite"/>
    </source>
</evidence>
<dbReference type="InterPro" id="IPR059049">
    <property type="entry name" value="TSEN34_N"/>
</dbReference>
<evidence type="ECO:0000259" key="8">
    <source>
        <dbReference type="Pfam" id="PF26577"/>
    </source>
</evidence>
<keyword evidence="9" id="KW-0255">Endonuclease</keyword>
<feature type="domain" description="TSEN34 N-terminal" evidence="8">
    <location>
        <begin position="75"/>
        <end position="134"/>
    </location>
</feature>
<reference evidence="9 10" key="1">
    <citation type="submission" date="2018-03" db="EMBL/GenBank/DDBJ databases">
        <authorList>
            <person name="Guldener U."/>
        </authorList>
    </citation>
    <scope>NUCLEOTIDE SEQUENCE [LARGE SCALE GENOMIC DNA]</scope>
    <source>
        <strain evidence="9 10">NBRC100155</strain>
    </source>
</reference>
<keyword evidence="4" id="KW-0456">Lyase</keyword>
<dbReference type="GO" id="GO:0000379">
    <property type="term" value="P:tRNA-type intron splice site recognition and cleavage"/>
    <property type="evidence" value="ECO:0007669"/>
    <property type="project" value="TreeGrafter"/>
</dbReference>
<dbReference type="GO" id="GO:0000213">
    <property type="term" value="F:tRNA-intron lyase activity"/>
    <property type="evidence" value="ECO:0007669"/>
    <property type="project" value="UniProtKB-EC"/>
</dbReference>
<keyword evidence="9" id="KW-0540">Nuclease</keyword>
<dbReference type="InterPro" id="IPR011856">
    <property type="entry name" value="tRNA_endonuc-like_dom_sf"/>
</dbReference>